<evidence type="ECO:0008006" key="9">
    <source>
        <dbReference type="Google" id="ProtNLM"/>
    </source>
</evidence>
<dbReference type="PANTHER" id="PTHR11048">
    <property type="entry name" value="PRENYLTRANSFERASES"/>
    <property type="match status" value="1"/>
</dbReference>
<accession>A0A512DPI2</accession>
<feature type="transmembrane region" description="Helical" evidence="6">
    <location>
        <begin position="179"/>
        <end position="199"/>
    </location>
</feature>
<evidence type="ECO:0000256" key="2">
    <source>
        <dbReference type="ARBA" id="ARBA00022475"/>
    </source>
</evidence>
<evidence type="ECO:0000256" key="4">
    <source>
        <dbReference type="ARBA" id="ARBA00022989"/>
    </source>
</evidence>
<protein>
    <recommendedName>
        <fullName evidence="9">Prenyltransferase</fullName>
    </recommendedName>
</protein>
<keyword evidence="5 6" id="KW-0472">Membrane</keyword>
<comment type="subcellular location">
    <subcellularLocation>
        <location evidence="1">Membrane</location>
        <topology evidence="1">Multi-pass membrane protein</topology>
    </subcellularLocation>
</comment>
<feature type="transmembrane region" description="Helical" evidence="6">
    <location>
        <begin position="220"/>
        <end position="239"/>
    </location>
</feature>
<dbReference type="NCBIfam" id="NF006088">
    <property type="entry name" value="PRK08238.1"/>
    <property type="match status" value="1"/>
</dbReference>
<reference evidence="7 8" key="1">
    <citation type="submission" date="2019-07" db="EMBL/GenBank/DDBJ databases">
        <title>Whole genome shotgun sequence of Skermanella aerolata NBRC 106429.</title>
        <authorList>
            <person name="Hosoyama A."/>
            <person name="Uohara A."/>
            <person name="Ohji S."/>
            <person name="Ichikawa N."/>
        </authorList>
    </citation>
    <scope>NUCLEOTIDE SEQUENCE [LARGE SCALE GENOMIC DNA]</scope>
    <source>
        <strain evidence="7 8">NBRC 106429</strain>
    </source>
</reference>
<dbReference type="InterPro" id="IPR044878">
    <property type="entry name" value="UbiA_sf"/>
</dbReference>
<feature type="transmembrane region" description="Helical" evidence="6">
    <location>
        <begin position="245"/>
        <end position="264"/>
    </location>
</feature>
<keyword evidence="4 6" id="KW-1133">Transmembrane helix</keyword>
<dbReference type="Pfam" id="PF01040">
    <property type="entry name" value="UbiA"/>
    <property type="match status" value="1"/>
</dbReference>
<dbReference type="InterPro" id="IPR000537">
    <property type="entry name" value="UbiA_prenyltransferase"/>
</dbReference>
<gene>
    <name evidence="7" type="ORF">SAE02_25400</name>
</gene>
<dbReference type="InterPro" id="IPR039653">
    <property type="entry name" value="Prenyltransferase"/>
</dbReference>
<organism evidence="7 8">
    <name type="scientific">Skermanella aerolata</name>
    <dbReference type="NCBI Taxonomy" id="393310"/>
    <lineage>
        <taxon>Bacteria</taxon>
        <taxon>Pseudomonadati</taxon>
        <taxon>Pseudomonadota</taxon>
        <taxon>Alphaproteobacteria</taxon>
        <taxon>Rhodospirillales</taxon>
        <taxon>Azospirillaceae</taxon>
        <taxon>Skermanella</taxon>
    </lineage>
</organism>
<dbReference type="EMBL" id="BJYZ01000010">
    <property type="protein sequence ID" value="GEO38392.1"/>
    <property type="molecule type" value="Genomic_DNA"/>
</dbReference>
<evidence type="ECO:0000256" key="6">
    <source>
        <dbReference type="SAM" id="Phobius"/>
    </source>
</evidence>
<dbReference type="InterPro" id="IPR023214">
    <property type="entry name" value="HAD_sf"/>
</dbReference>
<evidence type="ECO:0000256" key="5">
    <source>
        <dbReference type="ARBA" id="ARBA00023136"/>
    </source>
</evidence>
<dbReference type="GO" id="GO:0009247">
    <property type="term" value="P:glycolipid biosynthetic process"/>
    <property type="evidence" value="ECO:0007669"/>
    <property type="project" value="TreeGrafter"/>
</dbReference>
<comment type="caution">
    <text evidence="7">The sequence shown here is derived from an EMBL/GenBank/DDBJ whole genome shotgun (WGS) entry which is preliminary data.</text>
</comment>
<evidence type="ECO:0000256" key="1">
    <source>
        <dbReference type="ARBA" id="ARBA00004141"/>
    </source>
</evidence>
<keyword evidence="8" id="KW-1185">Reference proteome</keyword>
<dbReference type="GO" id="GO:0005886">
    <property type="term" value="C:plasma membrane"/>
    <property type="evidence" value="ECO:0007669"/>
    <property type="project" value="TreeGrafter"/>
</dbReference>
<dbReference type="AlphaFoldDB" id="A0A512DPI2"/>
<name>A0A512DPI2_9PROT</name>
<feature type="transmembrane region" description="Helical" evidence="6">
    <location>
        <begin position="297"/>
        <end position="313"/>
    </location>
</feature>
<feature type="transmembrane region" description="Helical" evidence="6">
    <location>
        <begin position="156"/>
        <end position="173"/>
    </location>
</feature>
<sequence>MLKGKAHLKAEIARHVVLDMNRMPVNEPLVDYLRQRREHGHRLYLFTAADGRLARQIAQRFDFFEAVYASDGITNLSGARKLASIRKHVGGDFIYAGDTEVDLPIWREARGAIVAGSRELAGKAARLTTVEASFPRGGHSPRVWARALRVHQWSKNLLVFVPFFLAGPLADFAEFPNVLLGALLLSILASGTYVVNDLLDIQADRQHRSKRRRPFASGRLPIKSGLAAIPACGLAVALLGALLPASFLAVAVCYLGVSLAYSFVLKRIAILDVIVLGGLFTSRILAGSLLLAQPPSYWLLIFSFAFFFSLALVKRYSELHVVACEAGGGGKARGYLVSDMPMTLVLGISSSIAALVILVLFLVDSHFSRLVYSNPVWLWPVCVAIFYWIMRVWLLTTRGEMHDDPIVFALKDRTSLALGLLVGASLAMAW</sequence>
<evidence type="ECO:0000313" key="8">
    <source>
        <dbReference type="Proteomes" id="UP000321523"/>
    </source>
</evidence>
<dbReference type="GO" id="GO:0016765">
    <property type="term" value="F:transferase activity, transferring alkyl or aryl (other than methyl) groups"/>
    <property type="evidence" value="ECO:0007669"/>
    <property type="project" value="InterPro"/>
</dbReference>
<dbReference type="Gene3D" id="3.40.50.1000">
    <property type="entry name" value="HAD superfamily/HAD-like"/>
    <property type="match status" value="1"/>
</dbReference>
<keyword evidence="3 6" id="KW-0812">Transmembrane</keyword>
<keyword evidence="2" id="KW-1003">Cell membrane</keyword>
<proteinExistence type="predicted"/>
<dbReference type="Proteomes" id="UP000321523">
    <property type="component" value="Unassembled WGS sequence"/>
</dbReference>
<evidence type="ECO:0000313" key="7">
    <source>
        <dbReference type="EMBL" id="GEO38392.1"/>
    </source>
</evidence>
<feature type="transmembrane region" description="Helical" evidence="6">
    <location>
        <begin position="271"/>
        <end position="291"/>
    </location>
</feature>
<feature type="transmembrane region" description="Helical" evidence="6">
    <location>
        <begin position="343"/>
        <end position="363"/>
    </location>
</feature>
<dbReference type="SUPFAM" id="SSF56784">
    <property type="entry name" value="HAD-like"/>
    <property type="match status" value="1"/>
</dbReference>
<dbReference type="PANTHER" id="PTHR11048:SF5">
    <property type="entry name" value="DECAPRENYL-PHOSPHATE PHOSPHORIBOSYLTRANSFERASE"/>
    <property type="match status" value="1"/>
</dbReference>
<evidence type="ECO:0000256" key="3">
    <source>
        <dbReference type="ARBA" id="ARBA00022692"/>
    </source>
</evidence>
<dbReference type="InterPro" id="IPR036412">
    <property type="entry name" value="HAD-like_sf"/>
</dbReference>
<dbReference type="Gene3D" id="1.10.357.140">
    <property type="entry name" value="UbiA prenyltransferase"/>
    <property type="match status" value="1"/>
</dbReference>
<feature type="transmembrane region" description="Helical" evidence="6">
    <location>
        <begin position="375"/>
        <end position="394"/>
    </location>
</feature>
<dbReference type="CDD" id="cd13963">
    <property type="entry name" value="PT_UbiA_2"/>
    <property type="match status" value="1"/>
</dbReference>